<feature type="transmembrane region" description="Helical" evidence="6">
    <location>
        <begin position="193"/>
        <end position="211"/>
    </location>
</feature>
<dbReference type="Gene3D" id="1.20.1720.10">
    <property type="entry name" value="Multidrug resistance protein D"/>
    <property type="match status" value="1"/>
</dbReference>
<organism evidence="8 9">
    <name type="scientific">Actinoplanes flavus</name>
    <dbReference type="NCBI Taxonomy" id="2820290"/>
    <lineage>
        <taxon>Bacteria</taxon>
        <taxon>Bacillati</taxon>
        <taxon>Actinomycetota</taxon>
        <taxon>Actinomycetes</taxon>
        <taxon>Micromonosporales</taxon>
        <taxon>Micromonosporaceae</taxon>
        <taxon>Actinoplanes</taxon>
    </lineage>
</organism>
<evidence type="ECO:0000256" key="4">
    <source>
        <dbReference type="ARBA" id="ARBA00022989"/>
    </source>
</evidence>
<sequence length="495" mass="51079">MTFHPWFWNVIPEKGVPVSTEVLEARATSLRAVWPAILGLSVVFLVEMLDNSVLNVALPTIARELHATASDLQWVTSGYSLLFGGLMIAFGAIADRYGTRRVMLIGLTLFALASLAVLAVRTPAELIAVRAAIGVAAAMTAPGTMALCFRLFDAENLLMRATGFISTVGLVGLAVGPTVGGLIIQVLPWQTLLVLNVPVVVLAAVCIRLGIPADDPAHRNRTPLDLPGALLGTATIILALWTASLAVEDGLLAAVPWLLGTVAAGVGFVVRERRTTHPIIDFALLKRPLVGAGLAYQAALGLGMAVLAYSVSLQLQLVWGWSPAQAALGNLPQVITMIAVGPLVEGLVKKAGAHRAGMIGAAAVIAGLLLYGLLGRFGYLAIAAALVLTAAGMRVVMVIATVTVMRGLPEDQTSTGAALNDTGQEMFSSIGLAVTGTIVASALSGSLADLDAAAAHGFENAVTTATLVLTAVCAILAGWAARRSAAPSLADHGNR</sequence>
<dbReference type="PROSITE" id="PS50850">
    <property type="entry name" value="MFS"/>
    <property type="match status" value="1"/>
</dbReference>
<dbReference type="SUPFAM" id="SSF103473">
    <property type="entry name" value="MFS general substrate transporter"/>
    <property type="match status" value="1"/>
</dbReference>
<evidence type="ECO:0000256" key="5">
    <source>
        <dbReference type="ARBA" id="ARBA00023136"/>
    </source>
</evidence>
<evidence type="ECO:0000256" key="3">
    <source>
        <dbReference type="ARBA" id="ARBA00022692"/>
    </source>
</evidence>
<comment type="caution">
    <text evidence="8">The sequence shown here is derived from an EMBL/GenBank/DDBJ whole genome shotgun (WGS) entry which is preliminary data.</text>
</comment>
<feature type="transmembrane region" description="Helical" evidence="6">
    <location>
        <begin position="127"/>
        <end position="152"/>
    </location>
</feature>
<dbReference type="Proteomes" id="UP000679690">
    <property type="component" value="Unassembled WGS sequence"/>
</dbReference>
<evidence type="ECO:0000313" key="8">
    <source>
        <dbReference type="EMBL" id="MBO3738839.1"/>
    </source>
</evidence>
<feature type="transmembrane region" description="Helical" evidence="6">
    <location>
        <begin position="356"/>
        <end position="374"/>
    </location>
</feature>
<dbReference type="InterPro" id="IPR011701">
    <property type="entry name" value="MFS"/>
</dbReference>
<evidence type="ECO:0000313" key="9">
    <source>
        <dbReference type="Proteomes" id="UP000679690"/>
    </source>
</evidence>
<protein>
    <submittedName>
        <fullName evidence="8">MFS transporter</fullName>
    </submittedName>
</protein>
<feature type="transmembrane region" description="Helical" evidence="6">
    <location>
        <begin position="101"/>
        <end position="121"/>
    </location>
</feature>
<feature type="domain" description="Major facilitator superfamily (MFS) profile" evidence="7">
    <location>
        <begin position="36"/>
        <end position="482"/>
    </location>
</feature>
<keyword evidence="2" id="KW-0813">Transport</keyword>
<accession>A0ABS3UJ83</accession>
<keyword evidence="9" id="KW-1185">Reference proteome</keyword>
<feature type="transmembrane region" description="Helical" evidence="6">
    <location>
        <begin position="164"/>
        <end position="187"/>
    </location>
</feature>
<dbReference type="PRINTS" id="PR01036">
    <property type="entry name" value="TCRTETB"/>
</dbReference>
<dbReference type="PANTHER" id="PTHR42718:SF9">
    <property type="entry name" value="MAJOR FACILITATOR SUPERFAMILY MULTIDRUG TRANSPORTER MFSC"/>
    <property type="match status" value="1"/>
</dbReference>
<dbReference type="PANTHER" id="PTHR42718">
    <property type="entry name" value="MAJOR FACILITATOR SUPERFAMILY MULTIDRUG TRANSPORTER MFSC"/>
    <property type="match status" value="1"/>
</dbReference>
<feature type="transmembrane region" description="Helical" evidence="6">
    <location>
        <begin position="426"/>
        <end position="448"/>
    </location>
</feature>
<reference evidence="8 9" key="1">
    <citation type="submission" date="2021-03" db="EMBL/GenBank/DDBJ databases">
        <title>Actinoplanes flavus sp. nov., a novel actinomycete isolated from Coconut Palm rhizosphere soil.</title>
        <authorList>
            <person name="Luo X."/>
        </authorList>
    </citation>
    <scope>NUCLEOTIDE SEQUENCE [LARGE SCALE GENOMIC DNA]</scope>
    <source>
        <strain evidence="8 9">NEAU-H7</strain>
    </source>
</reference>
<keyword evidence="4 6" id="KW-1133">Transmembrane helix</keyword>
<feature type="transmembrane region" description="Helical" evidence="6">
    <location>
        <begin position="223"/>
        <end position="244"/>
    </location>
</feature>
<keyword evidence="5 6" id="KW-0472">Membrane</keyword>
<name>A0ABS3UJ83_9ACTN</name>
<feature type="transmembrane region" description="Helical" evidence="6">
    <location>
        <begin position="460"/>
        <end position="481"/>
    </location>
</feature>
<feature type="transmembrane region" description="Helical" evidence="6">
    <location>
        <begin position="290"/>
        <end position="312"/>
    </location>
</feature>
<dbReference type="InterPro" id="IPR020846">
    <property type="entry name" value="MFS_dom"/>
</dbReference>
<comment type="subcellular location">
    <subcellularLocation>
        <location evidence="1">Cell membrane</location>
        <topology evidence="1">Multi-pass membrane protein</topology>
    </subcellularLocation>
</comment>
<evidence type="ECO:0000256" key="1">
    <source>
        <dbReference type="ARBA" id="ARBA00004651"/>
    </source>
</evidence>
<gene>
    <name evidence="8" type="ORF">J5X75_15030</name>
</gene>
<dbReference type="EMBL" id="JAGFNS010000008">
    <property type="protein sequence ID" value="MBO3738839.1"/>
    <property type="molecule type" value="Genomic_DNA"/>
</dbReference>
<feature type="transmembrane region" description="Helical" evidence="6">
    <location>
        <begin position="250"/>
        <end position="270"/>
    </location>
</feature>
<proteinExistence type="predicted"/>
<evidence type="ECO:0000259" key="7">
    <source>
        <dbReference type="PROSITE" id="PS50850"/>
    </source>
</evidence>
<feature type="transmembrane region" description="Helical" evidence="6">
    <location>
        <begin position="380"/>
        <end position="405"/>
    </location>
</feature>
<keyword evidence="3 6" id="KW-0812">Transmembrane</keyword>
<feature type="transmembrane region" description="Helical" evidence="6">
    <location>
        <begin position="74"/>
        <end position="94"/>
    </location>
</feature>
<evidence type="ECO:0000256" key="6">
    <source>
        <dbReference type="SAM" id="Phobius"/>
    </source>
</evidence>
<dbReference type="Gene3D" id="1.20.1250.20">
    <property type="entry name" value="MFS general substrate transporter like domains"/>
    <property type="match status" value="1"/>
</dbReference>
<dbReference type="InterPro" id="IPR036259">
    <property type="entry name" value="MFS_trans_sf"/>
</dbReference>
<dbReference type="Pfam" id="PF07690">
    <property type="entry name" value="MFS_1"/>
    <property type="match status" value="1"/>
</dbReference>
<feature type="transmembrane region" description="Helical" evidence="6">
    <location>
        <begin position="324"/>
        <end position="344"/>
    </location>
</feature>
<evidence type="ECO:0000256" key="2">
    <source>
        <dbReference type="ARBA" id="ARBA00022448"/>
    </source>
</evidence>
<dbReference type="CDD" id="cd17321">
    <property type="entry name" value="MFS_MMR_MDR_like"/>
    <property type="match status" value="1"/>
</dbReference>